<dbReference type="InterPro" id="IPR027476">
    <property type="entry name" value="DppA_N"/>
</dbReference>
<proteinExistence type="predicted"/>
<dbReference type="Pfam" id="PF04951">
    <property type="entry name" value="Peptidase_M55"/>
    <property type="match status" value="1"/>
</dbReference>
<sequence>MRVFISADIEGIWGAVSRKQASSDGSDYLRARKLMTKEVNLACEALLENGAKEIVVNDAHGLMDNILIEELNPKVQLISGSPKPLSMMQGIDQEFDKAIFIGYHSRAGSSKSNLITPTMEG</sequence>
<accession>A0AAU8HT15</accession>
<dbReference type="InterPro" id="IPR007035">
    <property type="entry name" value="Peptidase_M55"/>
</dbReference>
<dbReference type="AlphaFoldDB" id="A0AAU8HT15"/>
<dbReference type="InterPro" id="IPR036177">
    <property type="entry name" value="Peptidase_M55_sf"/>
</dbReference>
<name>A0AAU8HT15_9FIRM</name>
<reference evidence="1" key="1">
    <citation type="journal article" date="2018" name="Antonie Van Leeuwenhoek">
        <title>Proteinivorax hydrogeniformans sp. nov., an anaerobic, haloalkaliphilic bacterium fermenting proteinaceous compounds with high hydrogen production.</title>
        <authorList>
            <person name="Boltyanskaya Y."/>
            <person name="Detkova E."/>
            <person name="Pimenov N."/>
            <person name="Kevbrin V."/>
        </authorList>
    </citation>
    <scope>NUCLEOTIDE SEQUENCE</scope>
    <source>
        <strain evidence="1">Z-710</strain>
    </source>
</reference>
<dbReference type="Gene3D" id="3.40.50.10780">
    <property type="entry name" value="Dipeptide transport protein"/>
    <property type="match status" value="1"/>
</dbReference>
<organism evidence="1">
    <name type="scientific">Proteinivorax hydrogeniformans</name>
    <dbReference type="NCBI Taxonomy" id="1826727"/>
    <lineage>
        <taxon>Bacteria</taxon>
        <taxon>Bacillati</taxon>
        <taxon>Bacillota</taxon>
        <taxon>Clostridia</taxon>
        <taxon>Eubacteriales</taxon>
        <taxon>Proteinivoracaceae</taxon>
        <taxon>Proteinivorax</taxon>
    </lineage>
</organism>
<evidence type="ECO:0000313" key="1">
    <source>
        <dbReference type="EMBL" id="XCI28511.1"/>
    </source>
</evidence>
<dbReference type="SUPFAM" id="SSF63992">
    <property type="entry name" value="Dipeptide transport protein"/>
    <property type="match status" value="1"/>
</dbReference>
<dbReference type="EMBL" id="CP159485">
    <property type="protein sequence ID" value="XCI28511.1"/>
    <property type="molecule type" value="Genomic_DNA"/>
</dbReference>
<reference evidence="1" key="2">
    <citation type="submission" date="2024-06" db="EMBL/GenBank/DDBJ databases">
        <authorList>
            <person name="Petrova K.O."/>
            <person name="Toshchakov S.V."/>
            <person name="Boltjanskaja Y.V."/>
            <person name="Kevbrin V.V."/>
        </authorList>
    </citation>
    <scope>NUCLEOTIDE SEQUENCE</scope>
    <source>
        <strain evidence="1">Z-710</strain>
    </source>
</reference>
<protein>
    <submittedName>
        <fullName evidence="1">M55 family metallopeptidase</fullName>
    </submittedName>
</protein>
<gene>
    <name evidence="1" type="ORF">PRVXH_002472</name>
</gene>